<keyword evidence="3" id="KW-1185">Reference proteome</keyword>
<accession>A0A0L7KQ37</accession>
<comment type="caution">
    <text evidence="2">The sequence shown here is derived from an EMBL/GenBank/DDBJ whole genome shotgun (WGS) entry which is preliminary data.</text>
</comment>
<dbReference type="Proteomes" id="UP000037510">
    <property type="component" value="Unassembled WGS sequence"/>
</dbReference>
<reference evidence="2 3" key="1">
    <citation type="journal article" date="2015" name="Genome Biol. Evol.">
        <title>The genome of winter moth (Operophtera brumata) provides a genomic perspective on sexual dimorphism and phenology.</title>
        <authorList>
            <person name="Derks M.F."/>
            <person name="Smit S."/>
            <person name="Salis L."/>
            <person name="Schijlen E."/>
            <person name="Bossers A."/>
            <person name="Mateman C."/>
            <person name="Pijl A.S."/>
            <person name="de Ridder D."/>
            <person name="Groenen M.A."/>
            <person name="Visser M.E."/>
            <person name="Megens H.J."/>
        </authorList>
    </citation>
    <scope>NUCLEOTIDE SEQUENCE [LARGE SCALE GENOMIC DNA]</scope>
    <source>
        <strain evidence="2">WM2013NL</strain>
        <tissue evidence="2">Head and thorax</tissue>
    </source>
</reference>
<sequence length="278" mass="31693">MSEDSSDEIEVRDRDSSPSSTTGDENGGSGNEGNKRRKRKRKAVDARKAKRSRRNGKVLERLTEQVSGIDNYLSNLAFPPMGWYPPDYNGTPCEPEVQTEESVEPALRFDFELAANLKEQTVANASSEHLHLLRTLQHFKAENWTNVHYSDIQKSYTARPGIVDLEVNDEIKQFQKPVQPMSLGAITRAVIMQSDALKKRVSDLLQWSQESSNLIKEAFISKIKETFSGDFQRISLDCLQLVCGRRADIIEQRRDAFISLIKDNFLKASLKKIERFLR</sequence>
<feature type="non-terminal residue" evidence="2">
    <location>
        <position position="278"/>
    </location>
</feature>
<evidence type="ECO:0000313" key="2">
    <source>
        <dbReference type="EMBL" id="KOB65089.1"/>
    </source>
</evidence>
<gene>
    <name evidence="2" type="ORF">OBRU01_23232</name>
</gene>
<feature type="region of interest" description="Disordered" evidence="1">
    <location>
        <begin position="1"/>
        <end position="58"/>
    </location>
</feature>
<organism evidence="2 3">
    <name type="scientific">Operophtera brumata</name>
    <name type="common">Winter moth</name>
    <name type="synonym">Phalaena brumata</name>
    <dbReference type="NCBI Taxonomy" id="104452"/>
    <lineage>
        <taxon>Eukaryota</taxon>
        <taxon>Metazoa</taxon>
        <taxon>Ecdysozoa</taxon>
        <taxon>Arthropoda</taxon>
        <taxon>Hexapoda</taxon>
        <taxon>Insecta</taxon>
        <taxon>Pterygota</taxon>
        <taxon>Neoptera</taxon>
        <taxon>Endopterygota</taxon>
        <taxon>Lepidoptera</taxon>
        <taxon>Glossata</taxon>
        <taxon>Ditrysia</taxon>
        <taxon>Geometroidea</taxon>
        <taxon>Geometridae</taxon>
        <taxon>Larentiinae</taxon>
        <taxon>Operophtera</taxon>
    </lineage>
</organism>
<dbReference type="AlphaFoldDB" id="A0A0L7KQ37"/>
<feature type="compositionally biased region" description="Basic residues" evidence="1">
    <location>
        <begin position="35"/>
        <end position="56"/>
    </location>
</feature>
<evidence type="ECO:0000313" key="3">
    <source>
        <dbReference type="Proteomes" id="UP000037510"/>
    </source>
</evidence>
<dbReference type="EMBL" id="JTDY01007601">
    <property type="protein sequence ID" value="KOB65089.1"/>
    <property type="molecule type" value="Genomic_DNA"/>
</dbReference>
<name>A0A0L7KQ37_OPEBR</name>
<evidence type="ECO:0000256" key="1">
    <source>
        <dbReference type="SAM" id="MobiDB-lite"/>
    </source>
</evidence>
<protein>
    <submittedName>
        <fullName evidence="2">Uncharacterized protein</fullName>
    </submittedName>
</protein>
<proteinExistence type="predicted"/>